<dbReference type="Proteomes" id="UP000026913">
    <property type="component" value="Chromosome"/>
</dbReference>
<organism evidence="1 2">
    <name type="scientific">Pseudomonas mandelii JR-1</name>
    <dbReference type="NCBI Taxonomy" id="1147786"/>
    <lineage>
        <taxon>Bacteria</taxon>
        <taxon>Pseudomonadati</taxon>
        <taxon>Pseudomonadota</taxon>
        <taxon>Gammaproteobacteria</taxon>
        <taxon>Pseudomonadales</taxon>
        <taxon>Pseudomonadaceae</taxon>
        <taxon>Pseudomonas</taxon>
    </lineage>
</organism>
<reference evidence="1 2" key="1">
    <citation type="journal article" date="2012" name="J. Bacteriol.">
        <title>Genome sequence of cold-adapted Pseudomonas mandelii strain JR-1.</title>
        <authorList>
            <person name="Jang S.H."/>
            <person name="Kim J."/>
            <person name="Kim J."/>
            <person name="Hong S."/>
            <person name="Lee C."/>
        </authorList>
    </citation>
    <scope>NUCLEOTIDE SEQUENCE [LARGE SCALE GENOMIC DNA]</scope>
    <source>
        <strain evidence="1 2">JR-1</strain>
    </source>
</reference>
<sequence length="444" mass="51451">MSQKNSTFRGAHPTWANACVGDNGSPSYVEYSKGFSKAANMLIAAVLKDRSLHLTTDVFVYPICFNMRHSVELRLKGAISALQILARLKNREIKFDFSGSHDIYKIWQFFLTESEKLDNRFKTINIHIEPTILDIAEVDPSGQTFRYPISTQSTKHLTEVSLINFVVLYKKFRDLEAKLDELLRLYEWLQDEYSQGLFNILQRNEIFYLAMELPRRETWNNEAFTKTKNHLKIKYHTSSTGLSKILNLIQNHYTLAPHIGICKPLAGITPTQLLHIIDIWIESNQEIKTPQTQQDEGITITFAELLSETISDNSSWYDLENIATPELTAGLHALFYFAYDYAFTEYYESLYSRYASEINDQANIDQNSIQHEFMHVFDKSNFLHHIIQSLYALGHHILAEQIIAHHNIEHAFHWLNEARSGSLFALPVFAQYPKNPTEEDKYIQ</sequence>
<dbReference type="KEGG" id="pman:OU5_2041"/>
<gene>
    <name evidence="1" type="ORF">OU5_2041</name>
</gene>
<accession>A0A024E963</accession>
<proteinExistence type="predicted"/>
<dbReference type="AlphaFoldDB" id="A0A024E963"/>
<name>A0A024E963_9PSED</name>
<dbReference type="HOGENOM" id="CLU_050205_0_0_6"/>
<dbReference type="OrthoDB" id="9181631at2"/>
<evidence type="ECO:0000313" key="2">
    <source>
        <dbReference type="Proteomes" id="UP000026913"/>
    </source>
</evidence>
<dbReference type="EMBL" id="CP005960">
    <property type="protein sequence ID" value="AHZ69120.1"/>
    <property type="molecule type" value="Genomic_DNA"/>
</dbReference>
<protein>
    <submittedName>
        <fullName evidence="1">Uncharacterized protein</fullName>
    </submittedName>
</protein>
<evidence type="ECO:0000313" key="1">
    <source>
        <dbReference type="EMBL" id="AHZ69120.1"/>
    </source>
</evidence>
<dbReference type="RefSeq" id="WP_010462330.1">
    <property type="nucleotide sequence ID" value="NZ_CP005960.1"/>
</dbReference>